<name>A0A168PBW8_9BACL</name>
<dbReference type="Proteomes" id="UP000077355">
    <property type="component" value="Unassembled WGS sequence"/>
</dbReference>
<keyword evidence="4" id="KW-1185">Reference proteome</keyword>
<dbReference type="RefSeq" id="WP_068649595.1">
    <property type="nucleotide sequence ID" value="NZ_CP043611.1"/>
</dbReference>
<proteinExistence type="predicted"/>
<organism evidence="3 4">
    <name type="scientific">Paenibacillus antarcticus</name>
    <dbReference type="NCBI Taxonomy" id="253703"/>
    <lineage>
        <taxon>Bacteria</taxon>
        <taxon>Bacillati</taxon>
        <taxon>Bacillota</taxon>
        <taxon>Bacilli</taxon>
        <taxon>Bacillales</taxon>
        <taxon>Paenibacillaceae</taxon>
        <taxon>Paenibacillus</taxon>
    </lineage>
</organism>
<dbReference type="PROSITE" id="PS50889">
    <property type="entry name" value="S4"/>
    <property type="match status" value="1"/>
</dbReference>
<comment type="caution">
    <text evidence="3">The sequence shown here is derived from an EMBL/GenBank/DDBJ whole genome shotgun (WGS) entry which is preliminary data.</text>
</comment>
<dbReference type="InterPro" id="IPR048443">
    <property type="entry name" value="RqcP2_N"/>
</dbReference>
<reference evidence="3 4" key="1">
    <citation type="submission" date="2016-03" db="EMBL/GenBank/DDBJ databases">
        <title>Draft genome sequence of Paenibacillus antarcticus CECT 5836.</title>
        <authorList>
            <person name="Shin S.-K."/>
            <person name="Yi H."/>
        </authorList>
    </citation>
    <scope>NUCLEOTIDE SEQUENCE [LARGE SCALE GENOMIC DNA]</scope>
    <source>
        <strain evidence="3 4">CECT 5836</strain>
    </source>
</reference>
<feature type="domain" description="RNA-binding S4" evidence="2">
    <location>
        <begin position="185"/>
        <end position="242"/>
    </location>
</feature>
<dbReference type="OrthoDB" id="9812787at2"/>
<protein>
    <submittedName>
        <fullName evidence="3">RNA-binding protein</fullName>
    </submittedName>
</protein>
<dbReference type="Gene3D" id="3.30.1370.160">
    <property type="match status" value="1"/>
</dbReference>
<keyword evidence="1" id="KW-0694">RNA-binding</keyword>
<accession>A0A168PBW8</accession>
<dbReference type="SUPFAM" id="SSF55174">
    <property type="entry name" value="Alpha-L RNA-binding motif"/>
    <property type="match status" value="1"/>
</dbReference>
<evidence type="ECO:0000256" key="1">
    <source>
        <dbReference type="PROSITE-ProRule" id="PRU00182"/>
    </source>
</evidence>
<dbReference type="InterPro" id="IPR002942">
    <property type="entry name" value="S4_RNA-bd"/>
</dbReference>
<gene>
    <name evidence="3" type="ORF">PBAT_11465</name>
</gene>
<dbReference type="AlphaFoldDB" id="A0A168PBW8"/>
<dbReference type="SMART" id="SM00363">
    <property type="entry name" value="S4"/>
    <property type="match status" value="1"/>
</dbReference>
<dbReference type="InterPro" id="IPR036986">
    <property type="entry name" value="S4_RNA-bd_sf"/>
</dbReference>
<dbReference type="InterPro" id="IPR012677">
    <property type="entry name" value="Nucleotide-bd_a/b_plait_sf"/>
</dbReference>
<dbReference type="InterPro" id="IPR040591">
    <property type="entry name" value="RqcP2_RBD"/>
</dbReference>
<dbReference type="CDD" id="cd00165">
    <property type="entry name" value="S4"/>
    <property type="match status" value="1"/>
</dbReference>
<dbReference type="Gene3D" id="3.10.290.10">
    <property type="entry name" value="RNA-binding S4 domain"/>
    <property type="match status" value="1"/>
</dbReference>
<evidence type="ECO:0000259" key="2">
    <source>
        <dbReference type="SMART" id="SM00363"/>
    </source>
</evidence>
<sequence>MMRLDILDHFHPDEREFVDRAWEWVVNAGEYHEVKLTDFLDPRQSFILQTLVNRHPDVHIRLSGGYVEAERCRAIIAPDYRDIDNENMGMAVLSIYSGDQKFLQLDHGDYMGSILNLGIKRSKIGDIHVLEDGCHAVVGEDIASYLHMQLNQVHRVHVQSEVLPLESLRTSKVSLDTMDLTVASLRLDGICADVYRLSRSKILVPIKAGRCRVNWKVEENPSSSLKEGDIVSLQTFGRFKVIEAGEMTKKGRYRVKIGKFM</sequence>
<dbReference type="Gene3D" id="3.30.70.330">
    <property type="match status" value="1"/>
</dbReference>
<dbReference type="Pfam" id="PF17774">
    <property type="entry name" value="YlmH_RBD"/>
    <property type="match status" value="1"/>
</dbReference>
<dbReference type="GO" id="GO:0003723">
    <property type="term" value="F:RNA binding"/>
    <property type="evidence" value="ECO:0007669"/>
    <property type="project" value="UniProtKB-KW"/>
</dbReference>
<dbReference type="Pfam" id="PF21278">
    <property type="entry name" value="YlmH_1st"/>
    <property type="match status" value="1"/>
</dbReference>
<evidence type="ECO:0000313" key="4">
    <source>
        <dbReference type="Proteomes" id="UP000077355"/>
    </source>
</evidence>
<evidence type="ECO:0000313" key="3">
    <source>
        <dbReference type="EMBL" id="OAB46614.1"/>
    </source>
</evidence>
<dbReference type="EMBL" id="LVJI01000015">
    <property type="protein sequence ID" value="OAB46614.1"/>
    <property type="molecule type" value="Genomic_DNA"/>
</dbReference>